<comment type="caution">
    <text evidence="2">The sequence shown here is derived from an EMBL/GenBank/DDBJ whole genome shotgun (WGS) entry which is preliminary data.</text>
</comment>
<feature type="compositionally biased region" description="Polar residues" evidence="1">
    <location>
        <begin position="51"/>
        <end position="62"/>
    </location>
</feature>
<feature type="region of interest" description="Disordered" evidence="1">
    <location>
        <begin position="1"/>
        <end position="122"/>
    </location>
</feature>
<keyword evidence="3" id="KW-1185">Reference proteome</keyword>
<gene>
    <name evidence="2" type="ORF">PIB30_044981</name>
</gene>
<evidence type="ECO:0000313" key="2">
    <source>
        <dbReference type="EMBL" id="MED6171884.1"/>
    </source>
</evidence>
<organism evidence="2 3">
    <name type="scientific">Stylosanthes scabra</name>
    <dbReference type="NCBI Taxonomy" id="79078"/>
    <lineage>
        <taxon>Eukaryota</taxon>
        <taxon>Viridiplantae</taxon>
        <taxon>Streptophyta</taxon>
        <taxon>Embryophyta</taxon>
        <taxon>Tracheophyta</taxon>
        <taxon>Spermatophyta</taxon>
        <taxon>Magnoliopsida</taxon>
        <taxon>eudicotyledons</taxon>
        <taxon>Gunneridae</taxon>
        <taxon>Pentapetalae</taxon>
        <taxon>rosids</taxon>
        <taxon>fabids</taxon>
        <taxon>Fabales</taxon>
        <taxon>Fabaceae</taxon>
        <taxon>Papilionoideae</taxon>
        <taxon>50 kb inversion clade</taxon>
        <taxon>dalbergioids sensu lato</taxon>
        <taxon>Dalbergieae</taxon>
        <taxon>Pterocarpus clade</taxon>
        <taxon>Stylosanthes</taxon>
    </lineage>
</organism>
<evidence type="ECO:0000313" key="3">
    <source>
        <dbReference type="Proteomes" id="UP001341840"/>
    </source>
</evidence>
<dbReference type="Gene3D" id="1.20.5.490">
    <property type="entry name" value="Single helix bin"/>
    <property type="match status" value="1"/>
</dbReference>
<reference evidence="2 3" key="1">
    <citation type="journal article" date="2023" name="Plants (Basel)">
        <title>Bridging the Gap: Combining Genomics and Transcriptomics Approaches to Understand Stylosanthes scabra, an Orphan Legume from the Brazilian Caatinga.</title>
        <authorList>
            <person name="Ferreira-Neto J.R.C."/>
            <person name="da Silva M.D."/>
            <person name="Binneck E."/>
            <person name="de Melo N.F."/>
            <person name="da Silva R.H."/>
            <person name="de Melo A.L.T.M."/>
            <person name="Pandolfi V."/>
            <person name="Bustamante F.O."/>
            <person name="Brasileiro-Vidal A.C."/>
            <person name="Benko-Iseppon A.M."/>
        </authorList>
    </citation>
    <scope>NUCLEOTIDE SEQUENCE [LARGE SCALE GENOMIC DNA]</scope>
    <source>
        <tissue evidence="2">Leaves</tissue>
    </source>
</reference>
<evidence type="ECO:0000256" key="1">
    <source>
        <dbReference type="SAM" id="MobiDB-lite"/>
    </source>
</evidence>
<sequence>MADQDVEGVVYTDHSGDDQRSDESQIAQELRHRMQAMESEVRELRKENAELRSSTKNPQPRAQTPPRRHFRSQSRSPPRRNQRPKSPPQAKSTQRSHTLPRRRRHHSSSSDSDSSSGRDCNP</sequence>
<name>A0ABU6VFJ5_9FABA</name>
<dbReference type="EMBL" id="JASCZI010151306">
    <property type="protein sequence ID" value="MED6171884.1"/>
    <property type="molecule type" value="Genomic_DNA"/>
</dbReference>
<proteinExistence type="predicted"/>
<feature type="compositionally biased region" description="Basic residues" evidence="1">
    <location>
        <begin position="98"/>
        <end position="107"/>
    </location>
</feature>
<dbReference type="Proteomes" id="UP001341840">
    <property type="component" value="Unassembled WGS sequence"/>
</dbReference>
<feature type="compositionally biased region" description="Basic and acidic residues" evidence="1">
    <location>
        <begin position="39"/>
        <end position="50"/>
    </location>
</feature>
<protein>
    <submittedName>
        <fullName evidence="2">Uncharacterized protein</fullName>
    </submittedName>
</protein>
<feature type="compositionally biased region" description="Basic residues" evidence="1">
    <location>
        <begin position="66"/>
        <end position="83"/>
    </location>
</feature>
<accession>A0ABU6VFJ5</accession>
<feature type="compositionally biased region" description="Basic and acidic residues" evidence="1">
    <location>
        <begin position="14"/>
        <end position="23"/>
    </location>
</feature>